<dbReference type="Proteomes" id="UP001153678">
    <property type="component" value="Unassembled WGS sequence"/>
</dbReference>
<dbReference type="Gene3D" id="3.30.230.10">
    <property type="match status" value="1"/>
</dbReference>
<evidence type="ECO:0000313" key="8">
    <source>
        <dbReference type="Proteomes" id="UP001153678"/>
    </source>
</evidence>
<evidence type="ECO:0000313" key="7">
    <source>
        <dbReference type="EMBL" id="CAI2162201.1"/>
    </source>
</evidence>
<evidence type="ECO:0000256" key="5">
    <source>
        <dbReference type="ARBA" id="ARBA00042623"/>
    </source>
</evidence>
<dbReference type="GO" id="GO:0006412">
    <property type="term" value="P:translation"/>
    <property type="evidence" value="ECO:0007669"/>
    <property type="project" value="InterPro"/>
</dbReference>
<dbReference type="SUPFAM" id="SSF54211">
    <property type="entry name" value="Ribosomal protein S5 domain 2-like"/>
    <property type="match status" value="1"/>
</dbReference>
<dbReference type="InterPro" id="IPR000754">
    <property type="entry name" value="Ribosomal_uS9"/>
</dbReference>
<dbReference type="GO" id="GO:0005737">
    <property type="term" value="C:cytoplasm"/>
    <property type="evidence" value="ECO:0007669"/>
    <property type="project" value="UniProtKB-ARBA"/>
</dbReference>
<keyword evidence="8" id="KW-1185">Reference proteome</keyword>
<keyword evidence="2" id="KW-0689">Ribosomal protein</keyword>
<dbReference type="NCBIfam" id="NF001099">
    <property type="entry name" value="PRK00132.1"/>
    <property type="match status" value="1"/>
</dbReference>
<evidence type="ECO:0000256" key="3">
    <source>
        <dbReference type="ARBA" id="ARBA00023274"/>
    </source>
</evidence>
<protein>
    <recommendedName>
        <fullName evidence="4">Small ribosomal subunit protein uS9m</fullName>
    </recommendedName>
    <alternativeName>
        <fullName evidence="5">37S ribosomal protein S9, mitochondrial</fullName>
    </alternativeName>
</protein>
<dbReference type="GO" id="GO:0015935">
    <property type="term" value="C:small ribosomal subunit"/>
    <property type="evidence" value="ECO:0007669"/>
    <property type="project" value="TreeGrafter"/>
</dbReference>
<evidence type="ECO:0000256" key="4">
    <source>
        <dbReference type="ARBA" id="ARBA00039318"/>
    </source>
</evidence>
<evidence type="ECO:0000256" key="2">
    <source>
        <dbReference type="ARBA" id="ARBA00022980"/>
    </source>
</evidence>
<reference evidence="7" key="1">
    <citation type="submission" date="2022-08" db="EMBL/GenBank/DDBJ databases">
        <authorList>
            <person name="Kallberg Y."/>
            <person name="Tangrot J."/>
            <person name="Rosling A."/>
        </authorList>
    </citation>
    <scope>NUCLEOTIDE SEQUENCE</scope>
    <source>
        <strain evidence="7">Wild A</strain>
    </source>
</reference>
<feature type="coiled-coil region" evidence="6">
    <location>
        <begin position="120"/>
        <end position="147"/>
    </location>
</feature>
<organism evidence="7 8">
    <name type="scientific">Funneliformis geosporum</name>
    <dbReference type="NCBI Taxonomy" id="1117311"/>
    <lineage>
        <taxon>Eukaryota</taxon>
        <taxon>Fungi</taxon>
        <taxon>Fungi incertae sedis</taxon>
        <taxon>Mucoromycota</taxon>
        <taxon>Glomeromycotina</taxon>
        <taxon>Glomeromycetes</taxon>
        <taxon>Glomerales</taxon>
        <taxon>Glomeraceae</taxon>
        <taxon>Funneliformis</taxon>
    </lineage>
</organism>
<dbReference type="OrthoDB" id="10254627at2759"/>
<dbReference type="InterPro" id="IPR014721">
    <property type="entry name" value="Ribsml_uS5_D2-typ_fold_subgr"/>
</dbReference>
<accession>A0A9W4WHJ2</accession>
<dbReference type="GO" id="GO:0003723">
    <property type="term" value="F:RNA binding"/>
    <property type="evidence" value="ECO:0007669"/>
    <property type="project" value="TreeGrafter"/>
</dbReference>
<dbReference type="AlphaFoldDB" id="A0A9W4WHJ2"/>
<comment type="similarity">
    <text evidence="1">Belongs to the universal ribosomal protein uS9 family.</text>
</comment>
<proteinExistence type="inferred from homology"/>
<dbReference type="GO" id="GO:0003735">
    <property type="term" value="F:structural constituent of ribosome"/>
    <property type="evidence" value="ECO:0007669"/>
    <property type="project" value="InterPro"/>
</dbReference>
<sequence length="549" mass="63673">MVTLQEYLNQQYPTKEDKEGVKEIDLIDIFKKEKEEDENFELEGGGLDLREFVNLIKVNINGTKGLKTPLTNLNVSGLADLSRLDCRGTMEEVLRKGKRNQFYGSLKSFQNLVRLTVICIEATDQTKTRLETELAQEQQQHNQTKTNFQSQLRDLATILYPSNSDIRNISFNDLKKQAKKVKAAQTWKSKIKHIIIGSLLAWGETVYQNIPFNKLEYNNLTNLFRLPQAKENQKSLEKIKQILFPLPVNNPNLETEITDLKIRDLTIQIPNKKTELAEAINSFKNKLSKSEKYLFEKLLTEKSSSDNFSELKEILSEYHSEIEIILNQQQEINNLQKHLEYLQENQLLSEKEAKIENYFIGIGRRKEATARVYLKEGNGLAQVRTKNGKEKDLKDYFYMEPSLCKDICQPLKLFNKENDYDLVVRVSGSGFHSQAEAIRLGVARALLKVSPEYRITLKSFSLLTRDARRVERKKIGFKKAQTPFEIQNPGQKIQDEETGTYYLRKYLITTKPFDYRGKEYSQLVIYTDGYLEFIGSGYGDAKKNYVWEI</sequence>
<dbReference type="Pfam" id="PF00380">
    <property type="entry name" value="Ribosomal_S9"/>
    <property type="match status" value="1"/>
</dbReference>
<dbReference type="InterPro" id="IPR020568">
    <property type="entry name" value="Ribosomal_Su5_D2-typ_SF"/>
</dbReference>
<gene>
    <name evidence="7" type="ORF">FWILDA_LOCUS439</name>
</gene>
<evidence type="ECO:0000256" key="6">
    <source>
        <dbReference type="SAM" id="Coils"/>
    </source>
</evidence>
<keyword evidence="6" id="KW-0175">Coiled coil</keyword>
<evidence type="ECO:0000256" key="1">
    <source>
        <dbReference type="ARBA" id="ARBA00005251"/>
    </source>
</evidence>
<dbReference type="PANTHER" id="PTHR21569">
    <property type="entry name" value="RIBOSOMAL PROTEIN S9"/>
    <property type="match status" value="1"/>
</dbReference>
<comment type="caution">
    <text evidence="7">The sequence shown here is derived from an EMBL/GenBank/DDBJ whole genome shotgun (WGS) entry which is preliminary data.</text>
</comment>
<dbReference type="EMBL" id="CAMKVN010000029">
    <property type="protein sequence ID" value="CAI2162201.1"/>
    <property type="molecule type" value="Genomic_DNA"/>
</dbReference>
<keyword evidence="3" id="KW-0687">Ribonucleoprotein</keyword>
<name>A0A9W4WHJ2_9GLOM</name>
<dbReference type="InterPro" id="IPR023035">
    <property type="entry name" value="Ribosomal_uS9_bac/plastid"/>
</dbReference>
<dbReference type="PANTHER" id="PTHR21569:SF1">
    <property type="entry name" value="SMALL RIBOSOMAL SUBUNIT PROTEIN US9M"/>
    <property type="match status" value="1"/>
</dbReference>